<dbReference type="PANTHER" id="PTHR43482">
    <property type="entry name" value="PROTEIN AST1-RELATED"/>
    <property type="match status" value="1"/>
</dbReference>
<dbReference type="RefSeq" id="XP_060290480.1">
    <property type="nucleotide sequence ID" value="XM_060440621.1"/>
</dbReference>
<name>A0AA39ZTU8_9PEZI</name>
<proteinExistence type="predicted"/>
<evidence type="ECO:0000313" key="3">
    <source>
        <dbReference type="Proteomes" id="UP001172101"/>
    </source>
</evidence>
<reference evidence="2" key="1">
    <citation type="submission" date="2023-06" db="EMBL/GenBank/DDBJ databases">
        <title>Genome-scale phylogeny and comparative genomics of the fungal order Sordariales.</title>
        <authorList>
            <consortium name="Lawrence Berkeley National Laboratory"/>
            <person name="Hensen N."/>
            <person name="Bonometti L."/>
            <person name="Westerberg I."/>
            <person name="Brannstrom I.O."/>
            <person name="Guillou S."/>
            <person name="Cros-Aarteil S."/>
            <person name="Calhoun S."/>
            <person name="Haridas S."/>
            <person name="Kuo A."/>
            <person name="Mondo S."/>
            <person name="Pangilinan J."/>
            <person name="Riley R."/>
            <person name="LaButti K."/>
            <person name="Andreopoulos B."/>
            <person name="Lipzen A."/>
            <person name="Chen C."/>
            <person name="Yanf M."/>
            <person name="Daum C."/>
            <person name="Ng V."/>
            <person name="Clum A."/>
            <person name="Steindorff A."/>
            <person name="Ohm R."/>
            <person name="Martin F."/>
            <person name="Silar P."/>
            <person name="Natvig D."/>
            <person name="Lalanne C."/>
            <person name="Gautier V."/>
            <person name="Ament-velasquez S.L."/>
            <person name="Kruys A."/>
            <person name="Hutchinson M.I."/>
            <person name="Powell A.J."/>
            <person name="Barry K."/>
            <person name="Miller A.N."/>
            <person name="Grigoriev I.V."/>
            <person name="Debuchy R."/>
            <person name="Gladieux P."/>
            <person name="Thoren M.H."/>
            <person name="Johannesson H."/>
        </authorList>
    </citation>
    <scope>NUCLEOTIDE SEQUENCE</scope>
    <source>
        <strain evidence="2">SMH2392-1A</strain>
    </source>
</reference>
<dbReference type="EMBL" id="JAUIRO010000008">
    <property type="protein sequence ID" value="KAK0703621.1"/>
    <property type="molecule type" value="Genomic_DNA"/>
</dbReference>
<evidence type="ECO:0000313" key="2">
    <source>
        <dbReference type="EMBL" id="KAK0703621.1"/>
    </source>
</evidence>
<sequence length="263" mass="29075">MASLIIVMPSVLPNLKILTTTRHDAYLTQTRLTTWLSQQVPQKRTLFVTTTPRAPLSIISRPTQAPGAGGVLVHVEWTSSTPLDLHRADGGLAITKYLFFMGSSFAGTIVALGPPLPKALPPLRDVIRELHVGDKVFGFTPPAAAEGTFRTYLTVQAWAVSKLLPVIHVHASEHNPPVYEGDVNKVMVHEWKEVVELKGTRANLYHEKPEIVPALLEQGVVQPNKQRIIEGKTLRERAQSALNTLRSRAQSAEKLVWRVADNE</sequence>
<dbReference type="GeneID" id="85323891"/>
<organism evidence="2 3">
    <name type="scientific">Lasiosphaeria miniovina</name>
    <dbReference type="NCBI Taxonomy" id="1954250"/>
    <lineage>
        <taxon>Eukaryota</taxon>
        <taxon>Fungi</taxon>
        <taxon>Dikarya</taxon>
        <taxon>Ascomycota</taxon>
        <taxon>Pezizomycotina</taxon>
        <taxon>Sordariomycetes</taxon>
        <taxon>Sordariomycetidae</taxon>
        <taxon>Sordariales</taxon>
        <taxon>Lasiosphaeriaceae</taxon>
        <taxon>Lasiosphaeria</taxon>
    </lineage>
</organism>
<dbReference type="AlphaFoldDB" id="A0AA39ZTU8"/>
<comment type="caution">
    <text evidence="2">The sequence shown here is derived from an EMBL/GenBank/DDBJ whole genome shotgun (WGS) entry which is preliminary data.</text>
</comment>
<protein>
    <recommendedName>
        <fullName evidence="1">Alcohol dehydrogenase-like N-terminal domain-containing protein</fullName>
    </recommendedName>
</protein>
<feature type="domain" description="Alcohol dehydrogenase-like N-terminal" evidence="1">
    <location>
        <begin position="67"/>
        <end position="162"/>
    </location>
</feature>
<dbReference type="InterPro" id="IPR011032">
    <property type="entry name" value="GroES-like_sf"/>
</dbReference>
<gene>
    <name evidence="2" type="ORF">B0T26DRAFT_681274</name>
</gene>
<dbReference type="Gene3D" id="3.90.180.10">
    <property type="entry name" value="Medium-chain alcohol dehydrogenases, catalytic domain"/>
    <property type="match status" value="1"/>
</dbReference>
<accession>A0AA39ZTU8</accession>
<dbReference type="SUPFAM" id="SSF50129">
    <property type="entry name" value="GroES-like"/>
    <property type="match status" value="1"/>
</dbReference>
<keyword evidence="3" id="KW-1185">Reference proteome</keyword>
<evidence type="ECO:0000259" key="1">
    <source>
        <dbReference type="Pfam" id="PF08240"/>
    </source>
</evidence>
<dbReference type="PANTHER" id="PTHR43482:SF1">
    <property type="entry name" value="PROTEIN AST1-RELATED"/>
    <property type="match status" value="1"/>
</dbReference>
<dbReference type="InterPro" id="IPR013154">
    <property type="entry name" value="ADH-like_N"/>
</dbReference>
<dbReference type="Proteomes" id="UP001172101">
    <property type="component" value="Unassembled WGS sequence"/>
</dbReference>
<dbReference type="Pfam" id="PF08240">
    <property type="entry name" value="ADH_N"/>
    <property type="match status" value="1"/>
</dbReference>
<dbReference type="InterPro" id="IPR052585">
    <property type="entry name" value="Lipid_raft_assoc_Zn_ADH"/>
</dbReference>